<dbReference type="PROSITE" id="PS00819">
    <property type="entry name" value="DPS_2"/>
    <property type="match status" value="1"/>
</dbReference>
<evidence type="ECO:0000313" key="8">
    <source>
        <dbReference type="Proteomes" id="UP000476934"/>
    </source>
</evidence>
<dbReference type="PRINTS" id="PR01346">
    <property type="entry name" value="HELNAPAPROT"/>
</dbReference>
<dbReference type="InterPro" id="IPR008331">
    <property type="entry name" value="Ferritin_DPS_dom"/>
</dbReference>
<feature type="domain" description="Ferritin/DPS" evidence="4">
    <location>
        <begin position="5"/>
        <end position="143"/>
    </location>
</feature>
<dbReference type="InterPro" id="IPR002177">
    <property type="entry name" value="DPS_DNA-bd"/>
</dbReference>
<dbReference type="SUPFAM" id="SSF47240">
    <property type="entry name" value="Ferritin-like"/>
    <property type="match status" value="1"/>
</dbReference>
<dbReference type="EMBL" id="JRUN01000082">
    <property type="protein sequence ID" value="KHD84231.1"/>
    <property type="molecule type" value="Genomic_DNA"/>
</dbReference>
<keyword evidence="3" id="KW-0175">Coiled coil</keyword>
<name>A0A0A6V9H4_9BACI</name>
<dbReference type="PANTHER" id="PTHR42932">
    <property type="entry name" value="GENERAL STRESS PROTEIN 20U"/>
    <property type="match status" value="1"/>
</dbReference>
<dbReference type="InterPro" id="IPR023188">
    <property type="entry name" value="DPS_DNA-bd_CS"/>
</dbReference>
<dbReference type="InterPro" id="IPR012347">
    <property type="entry name" value="Ferritin-like"/>
</dbReference>
<evidence type="ECO:0000259" key="4">
    <source>
        <dbReference type="Pfam" id="PF00210"/>
    </source>
</evidence>
<organism evidence="5 7">
    <name type="scientific">Heyndrickxia ginsengihumi</name>
    <dbReference type="NCBI Taxonomy" id="363870"/>
    <lineage>
        <taxon>Bacteria</taxon>
        <taxon>Bacillati</taxon>
        <taxon>Bacillota</taxon>
        <taxon>Bacilli</taxon>
        <taxon>Bacillales</taxon>
        <taxon>Bacillaceae</taxon>
        <taxon>Heyndrickxia</taxon>
    </lineage>
</organism>
<dbReference type="Proteomes" id="UP000030588">
    <property type="component" value="Unassembled WGS sequence"/>
</dbReference>
<dbReference type="AlphaFoldDB" id="A0A0A6V9H4"/>
<evidence type="ECO:0000313" key="6">
    <source>
        <dbReference type="EMBL" id="NEY18748.1"/>
    </source>
</evidence>
<dbReference type="RefSeq" id="WP_025731079.1">
    <property type="nucleotide sequence ID" value="NZ_JAAIWK010000002.1"/>
</dbReference>
<sequence>MYIESALNVQVANWSVLYTKLHNYHWYVKGPLFFTLHEKFEELYNEAGEIVDELAERILALGGKPAATLSEYLHLATIEEAVKDVSAEDMVNSLIQDYRQLKAELKKLIDLASDEKDDVTEDMAIALVEKIDTHVWMLSALLNH</sequence>
<reference evidence="5 7" key="1">
    <citation type="submission" date="2014-10" db="EMBL/GenBank/DDBJ databases">
        <title>Draft genome of phytase producing Bacillus ginsengihumi strain M2.11.</title>
        <authorList>
            <person name="Toymentseva A."/>
            <person name="Boulygina E.A."/>
            <person name="Kazakov S.V."/>
            <person name="Kayumov I."/>
            <person name="Suleimanova A.D."/>
            <person name="Mardanova A.M."/>
            <person name="Maria S.N."/>
            <person name="Sergey M.Y."/>
            <person name="Sharipova M.R."/>
        </authorList>
    </citation>
    <scope>NUCLEOTIDE SEQUENCE [LARGE SCALE GENOMIC DNA]</scope>
    <source>
        <strain evidence="5 7">M2.11</strain>
    </source>
</reference>
<evidence type="ECO:0000256" key="1">
    <source>
        <dbReference type="ARBA" id="ARBA00009497"/>
    </source>
</evidence>
<keyword evidence="8" id="KW-1185">Reference proteome</keyword>
<dbReference type="EMBL" id="JAAIWK010000002">
    <property type="protein sequence ID" value="NEY18748.1"/>
    <property type="molecule type" value="Genomic_DNA"/>
</dbReference>
<gene>
    <name evidence="6" type="ORF">G4D61_02040</name>
    <name evidence="5" type="ORF">NG54_16930</name>
</gene>
<accession>A0A0A6V9H4</accession>
<dbReference type="InterPro" id="IPR009078">
    <property type="entry name" value="Ferritin-like_SF"/>
</dbReference>
<reference evidence="6 8" key="3">
    <citation type="submission" date="2020-03" db="EMBL/GenBank/DDBJ databases">
        <title>Bacillus aquiflavi sp. nov., isolated from yellow water of strong flavor Chinese baijiu in Yibin region of China.</title>
        <authorList>
            <person name="Xie J."/>
        </authorList>
    </citation>
    <scope>NUCLEOTIDE SEQUENCE [LARGE SCALE GENOMIC DNA]</scope>
    <source>
        <strain evidence="6 8">Gsoil 114</strain>
    </source>
</reference>
<dbReference type="Gene3D" id="1.20.1260.10">
    <property type="match status" value="1"/>
</dbReference>
<dbReference type="Pfam" id="PF00210">
    <property type="entry name" value="Ferritin"/>
    <property type="match status" value="1"/>
</dbReference>
<reference evidence="6" key="2">
    <citation type="submission" date="2020-02" db="EMBL/GenBank/DDBJ databases">
        <authorList>
            <person name="Feng H."/>
        </authorList>
    </citation>
    <scope>NUCLEOTIDE SEQUENCE [LARGE SCALE GENOMIC DNA]</scope>
    <source>
        <strain evidence="6">Gsoil 114</strain>
    </source>
</reference>
<protein>
    <submittedName>
        <fullName evidence="6">DNA starvation/stationary phase protection protein</fullName>
    </submittedName>
    <submittedName>
        <fullName evidence="5">General stress protein</fullName>
    </submittedName>
</protein>
<dbReference type="PANTHER" id="PTHR42932:SF1">
    <property type="entry name" value="GENERAL STRESS PROTEIN 20U"/>
    <property type="match status" value="1"/>
</dbReference>
<comment type="similarity">
    <text evidence="1 2">Belongs to the Dps family.</text>
</comment>
<proteinExistence type="inferred from homology"/>
<dbReference type="OrthoDB" id="9797023at2"/>
<comment type="caution">
    <text evidence="5">The sequence shown here is derived from an EMBL/GenBank/DDBJ whole genome shotgun (WGS) entry which is preliminary data.</text>
</comment>
<dbReference type="PROSITE" id="PS00818">
    <property type="entry name" value="DPS_1"/>
    <property type="match status" value="1"/>
</dbReference>
<dbReference type="GO" id="GO:0008199">
    <property type="term" value="F:ferric iron binding"/>
    <property type="evidence" value="ECO:0007669"/>
    <property type="project" value="InterPro"/>
</dbReference>
<dbReference type="PIRSF" id="PIRSF005900">
    <property type="entry name" value="Dps"/>
    <property type="match status" value="1"/>
</dbReference>
<evidence type="ECO:0000256" key="3">
    <source>
        <dbReference type="SAM" id="Coils"/>
    </source>
</evidence>
<dbReference type="GO" id="GO:0016722">
    <property type="term" value="F:oxidoreductase activity, acting on metal ions"/>
    <property type="evidence" value="ECO:0007669"/>
    <property type="project" value="InterPro"/>
</dbReference>
<dbReference type="CDD" id="cd01043">
    <property type="entry name" value="DPS"/>
    <property type="match status" value="1"/>
</dbReference>
<evidence type="ECO:0000256" key="2">
    <source>
        <dbReference type="RuleBase" id="RU003875"/>
    </source>
</evidence>
<dbReference type="Proteomes" id="UP000476934">
    <property type="component" value="Unassembled WGS sequence"/>
</dbReference>
<evidence type="ECO:0000313" key="5">
    <source>
        <dbReference type="EMBL" id="KHD84231.1"/>
    </source>
</evidence>
<dbReference type="STRING" id="363870.NG54_16930"/>
<evidence type="ECO:0000313" key="7">
    <source>
        <dbReference type="Proteomes" id="UP000030588"/>
    </source>
</evidence>
<feature type="coiled-coil region" evidence="3">
    <location>
        <begin position="91"/>
        <end position="122"/>
    </location>
</feature>